<name>A0A510JD95_9FUSO</name>
<dbReference type="GO" id="GO:0008360">
    <property type="term" value="P:regulation of cell shape"/>
    <property type="evidence" value="ECO:0007669"/>
    <property type="project" value="UniProtKB-KW"/>
</dbReference>
<dbReference type="GO" id="GO:0009252">
    <property type="term" value="P:peptidoglycan biosynthetic process"/>
    <property type="evidence" value="ECO:0007669"/>
    <property type="project" value="UniProtKB-UniRule"/>
</dbReference>
<dbReference type="Gene3D" id="3.40.50.2000">
    <property type="entry name" value="Glycogen Phosphorylase B"/>
    <property type="match status" value="2"/>
</dbReference>
<comment type="function">
    <text evidence="10">Cell wall formation. Catalyzes the transfer of a GlcNAc subunit on undecaprenyl-pyrophosphoryl-MurNAc-pentapeptide (lipid intermediate I) to form undecaprenyl-pyrophosphoryl-MurNAc-(pentapeptide)GlcNAc (lipid intermediate II).</text>
</comment>
<keyword evidence="4 10" id="KW-0808">Transferase</keyword>
<feature type="binding site" evidence="10">
    <location>
        <begin position="11"/>
        <end position="13"/>
    </location>
    <ligand>
        <name>UDP-N-acetyl-alpha-D-glucosamine</name>
        <dbReference type="ChEBI" id="CHEBI:57705"/>
    </ligand>
</feature>
<evidence type="ECO:0000256" key="8">
    <source>
        <dbReference type="ARBA" id="ARBA00023306"/>
    </source>
</evidence>
<proteinExistence type="inferred from homology"/>
<evidence type="ECO:0000259" key="11">
    <source>
        <dbReference type="Pfam" id="PF03033"/>
    </source>
</evidence>
<dbReference type="GO" id="GO:0005975">
    <property type="term" value="P:carbohydrate metabolic process"/>
    <property type="evidence" value="ECO:0007669"/>
    <property type="project" value="InterPro"/>
</dbReference>
<comment type="caution">
    <text evidence="10">Lacks conserved residue(s) required for the propagation of feature annotation.</text>
</comment>
<evidence type="ECO:0000256" key="6">
    <source>
        <dbReference type="ARBA" id="ARBA00022984"/>
    </source>
</evidence>
<keyword evidence="9 10" id="KW-0961">Cell wall biogenesis/degradation</keyword>
<accession>A0A510JD95</accession>
<dbReference type="Pfam" id="PF04101">
    <property type="entry name" value="Glyco_tran_28_C"/>
    <property type="match status" value="1"/>
</dbReference>
<keyword evidence="3 10" id="KW-0328">Glycosyltransferase</keyword>
<comment type="pathway">
    <text evidence="10">Cell wall biogenesis; peptidoglycan biosynthesis.</text>
</comment>
<evidence type="ECO:0000256" key="1">
    <source>
        <dbReference type="ARBA" id="ARBA00022475"/>
    </source>
</evidence>
<evidence type="ECO:0000313" key="14">
    <source>
        <dbReference type="Proteomes" id="UP000321606"/>
    </source>
</evidence>
<organism evidence="13 14">
    <name type="scientific">Pseudoleptotrichia goodfellowii</name>
    <dbReference type="NCBI Taxonomy" id="157692"/>
    <lineage>
        <taxon>Bacteria</taxon>
        <taxon>Fusobacteriati</taxon>
        <taxon>Fusobacteriota</taxon>
        <taxon>Fusobacteriia</taxon>
        <taxon>Fusobacteriales</taxon>
        <taxon>Leptotrichiaceae</taxon>
        <taxon>Pseudoleptotrichia</taxon>
    </lineage>
</organism>
<evidence type="ECO:0000256" key="9">
    <source>
        <dbReference type="ARBA" id="ARBA00023316"/>
    </source>
</evidence>
<dbReference type="PANTHER" id="PTHR21015">
    <property type="entry name" value="UDP-N-ACETYLGLUCOSAMINE--N-ACETYLMURAMYL-(PENTAPEPTIDE) PYROPHOSPHORYL-UNDECAPRENOL N-ACETYLGLUCOSAMINE TRANSFERASE 1"/>
    <property type="match status" value="1"/>
</dbReference>
<feature type="binding site" evidence="10">
    <location>
        <position position="117"/>
    </location>
    <ligand>
        <name>UDP-N-acetyl-alpha-D-glucosamine</name>
        <dbReference type="ChEBI" id="CHEBI:57705"/>
    </ligand>
</feature>
<dbReference type="InterPro" id="IPR004276">
    <property type="entry name" value="GlycoTrans_28_N"/>
</dbReference>
<evidence type="ECO:0000256" key="7">
    <source>
        <dbReference type="ARBA" id="ARBA00023136"/>
    </source>
</evidence>
<evidence type="ECO:0000256" key="4">
    <source>
        <dbReference type="ARBA" id="ARBA00022679"/>
    </source>
</evidence>
<feature type="binding site" evidence="10">
    <location>
        <position position="161"/>
    </location>
    <ligand>
        <name>UDP-N-acetyl-alpha-D-glucosamine</name>
        <dbReference type="ChEBI" id="CHEBI:57705"/>
    </ligand>
</feature>
<dbReference type="KEGG" id="lgo:JCM16774_2217"/>
<dbReference type="STRING" id="714315.GCA_000516535_02212"/>
<reference evidence="13 14" key="1">
    <citation type="submission" date="2019-07" db="EMBL/GenBank/DDBJ databases">
        <title>Complete Genome Sequence of Leptotrichia goodfellowii Strain JCM 16774.</title>
        <authorList>
            <person name="Watanabe S."/>
            <person name="Cui L."/>
        </authorList>
    </citation>
    <scope>NUCLEOTIDE SEQUENCE [LARGE SCALE GENOMIC DNA]</scope>
    <source>
        <strain evidence="13 14">JCM16774</strain>
    </source>
</reference>
<keyword evidence="2 10" id="KW-0132">Cell division</keyword>
<evidence type="ECO:0000256" key="3">
    <source>
        <dbReference type="ARBA" id="ARBA00022676"/>
    </source>
</evidence>
<dbReference type="UniPathway" id="UPA00219"/>
<dbReference type="GO" id="GO:0051991">
    <property type="term" value="F:UDP-N-acetyl-D-glucosamine:N-acetylmuramoyl-L-alanyl-D-glutamyl-meso-2,6-diaminopimelyl-D-alanyl-D-alanine-diphosphoundecaprenol 4-beta-N-acetylglucosaminlytransferase activity"/>
    <property type="evidence" value="ECO:0007669"/>
    <property type="project" value="RHEA"/>
</dbReference>
<dbReference type="RefSeq" id="WP_026738319.1">
    <property type="nucleotide sequence ID" value="NZ_AP019822.1"/>
</dbReference>
<keyword evidence="5 10" id="KW-0133">Cell shape</keyword>
<dbReference type="GO" id="GO:0005886">
    <property type="term" value="C:plasma membrane"/>
    <property type="evidence" value="ECO:0007669"/>
    <property type="project" value="UniProtKB-SubCell"/>
</dbReference>
<comment type="similarity">
    <text evidence="10">Belongs to the glycosyltransferase 28 family. MurG subfamily.</text>
</comment>
<dbReference type="EMBL" id="AP019822">
    <property type="protein sequence ID" value="BBM37258.1"/>
    <property type="molecule type" value="Genomic_DNA"/>
</dbReference>
<evidence type="ECO:0000256" key="10">
    <source>
        <dbReference type="HAMAP-Rule" id="MF_00033"/>
    </source>
</evidence>
<dbReference type="Pfam" id="PF03033">
    <property type="entry name" value="Glyco_transf_28"/>
    <property type="match status" value="1"/>
</dbReference>
<keyword evidence="1 10" id="KW-1003">Cell membrane</keyword>
<protein>
    <recommendedName>
        <fullName evidence="10">UDP-N-acetylglucosamine--N-acetylmuramyl-(pentapeptide) pyrophosphoryl-undecaprenol N-acetylglucosamine transferase</fullName>
        <ecNumber evidence="10">2.4.1.227</ecNumber>
    </recommendedName>
    <alternativeName>
        <fullName evidence="10">Undecaprenyl-PP-MurNAc-pentapeptide-UDPGlcNAc GlcNAc transferase</fullName>
    </alternativeName>
</protein>
<evidence type="ECO:0000256" key="5">
    <source>
        <dbReference type="ARBA" id="ARBA00022960"/>
    </source>
</evidence>
<dbReference type="EC" id="2.4.1.227" evidence="10"/>
<evidence type="ECO:0000313" key="13">
    <source>
        <dbReference type="EMBL" id="BBM37258.1"/>
    </source>
</evidence>
<dbReference type="GO" id="GO:0050511">
    <property type="term" value="F:undecaprenyldiphospho-muramoylpentapeptide beta-N-acetylglucosaminyltransferase activity"/>
    <property type="evidence" value="ECO:0007669"/>
    <property type="project" value="UniProtKB-UniRule"/>
</dbReference>
<dbReference type="CDD" id="cd03785">
    <property type="entry name" value="GT28_MurG"/>
    <property type="match status" value="1"/>
</dbReference>
<dbReference type="SUPFAM" id="SSF53756">
    <property type="entry name" value="UDP-Glycosyltransferase/glycogen phosphorylase"/>
    <property type="match status" value="1"/>
</dbReference>
<evidence type="ECO:0000259" key="12">
    <source>
        <dbReference type="Pfam" id="PF04101"/>
    </source>
</evidence>
<dbReference type="PANTHER" id="PTHR21015:SF22">
    <property type="entry name" value="GLYCOSYLTRANSFERASE"/>
    <property type="match status" value="1"/>
</dbReference>
<dbReference type="OrthoDB" id="9808936at2"/>
<feature type="domain" description="Glycosyl transferase family 28 C-terminal" evidence="12">
    <location>
        <begin position="185"/>
        <end position="341"/>
    </location>
</feature>
<dbReference type="InterPro" id="IPR006009">
    <property type="entry name" value="GlcNAc_MurG"/>
</dbReference>
<gene>
    <name evidence="10" type="primary">murG</name>
    <name evidence="13" type="ORF">JCM16774_2217</name>
</gene>
<sequence length="354" mass="40349">MEKVVLTTGGTGGHIYPALSIAKKMREQNIETLFIGTKHRMEKELVPKEGFRFEGLDVIPLKSVKGIIKTAYATFKAFKILKRENPSQIIGFGNYITIPVLLAARLLRIPYYLQEQNCTMGLANKYFYKKAKKVFIAFENTLNSIPEKYKKKFIVTGNPLREEFYYKNKNEERKKLDIEKDKKAVLVMGGSLGAKNINEAILKVWEEIIKDKNVKLFWATGKENFEEAVFRMKNQGNSVIMPYFENAADIMSAADLVICRAGASTISELIQLEKPSILIPYDFVGQKENADVLEYVNGAKIYSNEEAEKAVKEALVLVKHDEMLNFMKNNIKKLKKENAANLIVETMKIDSYSK</sequence>
<keyword evidence="8 10" id="KW-0131">Cell cycle</keyword>
<feature type="binding site" evidence="10">
    <location>
        <position position="191"/>
    </location>
    <ligand>
        <name>UDP-N-acetyl-alpha-D-glucosamine</name>
        <dbReference type="ChEBI" id="CHEBI:57705"/>
    </ligand>
</feature>
<keyword evidence="6 10" id="KW-0573">Peptidoglycan synthesis</keyword>
<dbReference type="GO" id="GO:0071555">
    <property type="term" value="P:cell wall organization"/>
    <property type="evidence" value="ECO:0007669"/>
    <property type="project" value="UniProtKB-KW"/>
</dbReference>
<keyword evidence="7 10" id="KW-0472">Membrane</keyword>
<comment type="catalytic activity">
    <reaction evidence="10">
        <text>di-trans,octa-cis-undecaprenyl diphospho-N-acetyl-alpha-D-muramoyl-L-alanyl-D-glutamyl-meso-2,6-diaminopimeloyl-D-alanyl-D-alanine + UDP-N-acetyl-alpha-D-glucosamine = di-trans,octa-cis-undecaprenyl diphospho-[N-acetyl-alpha-D-glucosaminyl-(1-&gt;4)]-N-acetyl-alpha-D-muramoyl-L-alanyl-D-glutamyl-meso-2,6-diaminopimeloyl-D-alanyl-D-alanine + UDP + H(+)</text>
        <dbReference type="Rhea" id="RHEA:31227"/>
        <dbReference type="ChEBI" id="CHEBI:15378"/>
        <dbReference type="ChEBI" id="CHEBI:57705"/>
        <dbReference type="ChEBI" id="CHEBI:58223"/>
        <dbReference type="ChEBI" id="CHEBI:61387"/>
        <dbReference type="ChEBI" id="CHEBI:61388"/>
        <dbReference type="EC" id="2.4.1.227"/>
    </reaction>
</comment>
<evidence type="ECO:0000256" key="2">
    <source>
        <dbReference type="ARBA" id="ARBA00022618"/>
    </source>
</evidence>
<feature type="binding site" evidence="10">
    <location>
        <position position="286"/>
    </location>
    <ligand>
        <name>UDP-N-acetyl-alpha-D-glucosamine</name>
        <dbReference type="ChEBI" id="CHEBI:57705"/>
    </ligand>
</feature>
<dbReference type="GO" id="GO:0051301">
    <property type="term" value="P:cell division"/>
    <property type="evidence" value="ECO:0007669"/>
    <property type="project" value="UniProtKB-KW"/>
</dbReference>
<feature type="domain" description="Glycosyltransferase family 28 N-terminal" evidence="11">
    <location>
        <begin position="4"/>
        <end position="136"/>
    </location>
</feature>
<dbReference type="Proteomes" id="UP000321606">
    <property type="component" value="Chromosome"/>
</dbReference>
<dbReference type="NCBIfam" id="TIGR01133">
    <property type="entry name" value="murG"/>
    <property type="match status" value="1"/>
</dbReference>
<dbReference type="HAMAP" id="MF_00033">
    <property type="entry name" value="MurG"/>
    <property type="match status" value="1"/>
</dbReference>
<dbReference type="AlphaFoldDB" id="A0A510JD95"/>
<dbReference type="InterPro" id="IPR007235">
    <property type="entry name" value="Glyco_trans_28_C"/>
</dbReference>
<comment type="subcellular location">
    <subcellularLocation>
        <location evidence="10">Cell membrane</location>
        <topology evidence="10">Peripheral membrane protein</topology>
        <orientation evidence="10">Cytoplasmic side</orientation>
    </subcellularLocation>
</comment>